<feature type="transmembrane region" description="Helical" evidence="1">
    <location>
        <begin position="12"/>
        <end position="40"/>
    </location>
</feature>
<dbReference type="InterPro" id="IPR045339">
    <property type="entry name" value="DUF6534"/>
</dbReference>
<feature type="domain" description="DUF6534" evidence="2">
    <location>
        <begin position="173"/>
        <end position="261"/>
    </location>
</feature>
<protein>
    <recommendedName>
        <fullName evidence="2">DUF6534 domain-containing protein</fullName>
    </recommendedName>
</protein>
<dbReference type="PANTHER" id="PTHR40465">
    <property type="entry name" value="CHROMOSOME 1, WHOLE GENOME SHOTGUN SEQUENCE"/>
    <property type="match status" value="1"/>
</dbReference>
<name>A0A2H3BGH2_9AGAR</name>
<dbReference type="AlphaFoldDB" id="A0A2H3BGH2"/>
<reference evidence="4" key="1">
    <citation type="journal article" date="2017" name="Nat. Ecol. Evol.">
        <title>Genome expansion and lineage-specific genetic innovations in the forest pathogenic fungi Armillaria.</title>
        <authorList>
            <person name="Sipos G."/>
            <person name="Prasanna A.N."/>
            <person name="Walter M.C."/>
            <person name="O'Connor E."/>
            <person name="Balint B."/>
            <person name="Krizsan K."/>
            <person name="Kiss B."/>
            <person name="Hess J."/>
            <person name="Varga T."/>
            <person name="Slot J."/>
            <person name="Riley R."/>
            <person name="Boka B."/>
            <person name="Rigling D."/>
            <person name="Barry K."/>
            <person name="Lee J."/>
            <person name="Mihaltcheva S."/>
            <person name="LaButti K."/>
            <person name="Lipzen A."/>
            <person name="Waldron R."/>
            <person name="Moloney N.M."/>
            <person name="Sperisen C."/>
            <person name="Kredics L."/>
            <person name="Vagvoelgyi C."/>
            <person name="Patrignani A."/>
            <person name="Fitzpatrick D."/>
            <person name="Nagy I."/>
            <person name="Doyle S."/>
            <person name="Anderson J.B."/>
            <person name="Grigoriev I.V."/>
            <person name="Gueldener U."/>
            <person name="Muensterkoetter M."/>
            <person name="Nagy L.G."/>
        </authorList>
    </citation>
    <scope>NUCLEOTIDE SEQUENCE [LARGE SCALE GENOMIC DNA]</scope>
    <source>
        <strain evidence="4">28-4</strain>
    </source>
</reference>
<feature type="transmembrane region" description="Helical" evidence="1">
    <location>
        <begin position="95"/>
        <end position="116"/>
    </location>
</feature>
<dbReference type="Proteomes" id="UP000218334">
    <property type="component" value="Unassembled WGS sequence"/>
</dbReference>
<evidence type="ECO:0000313" key="4">
    <source>
        <dbReference type="Proteomes" id="UP000218334"/>
    </source>
</evidence>
<feature type="transmembrane region" description="Helical" evidence="1">
    <location>
        <begin position="210"/>
        <end position="230"/>
    </location>
</feature>
<feature type="transmembrane region" description="Helical" evidence="1">
    <location>
        <begin position="168"/>
        <end position="189"/>
    </location>
</feature>
<evidence type="ECO:0000256" key="1">
    <source>
        <dbReference type="SAM" id="Phobius"/>
    </source>
</evidence>
<dbReference type="Pfam" id="PF20152">
    <property type="entry name" value="DUF6534"/>
    <property type="match status" value="1"/>
</dbReference>
<keyword evidence="1" id="KW-0472">Membrane</keyword>
<evidence type="ECO:0000259" key="2">
    <source>
        <dbReference type="Pfam" id="PF20152"/>
    </source>
</evidence>
<dbReference type="PANTHER" id="PTHR40465:SF1">
    <property type="entry name" value="DUF6534 DOMAIN-CONTAINING PROTEIN"/>
    <property type="match status" value="1"/>
</dbReference>
<gene>
    <name evidence="3" type="ORF">ARMSODRAFT_370449</name>
</gene>
<feature type="transmembrane region" description="Helical" evidence="1">
    <location>
        <begin position="128"/>
        <end position="148"/>
    </location>
</feature>
<accession>A0A2H3BGH2</accession>
<keyword evidence="1" id="KW-0812">Transmembrane</keyword>
<keyword evidence="1" id="KW-1133">Transmembrane helix</keyword>
<organism evidence="3 4">
    <name type="scientific">Armillaria solidipes</name>
    <dbReference type="NCBI Taxonomy" id="1076256"/>
    <lineage>
        <taxon>Eukaryota</taxon>
        <taxon>Fungi</taxon>
        <taxon>Dikarya</taxon>
        <taxon>Basidiomycota</taxon>
        <taxon>Agaricomycotina</taxon>
        <taxon>Agaricomycetes</taxon>
        <taxon>Agaricomycetidae</taxon>
        <taxon>Agaricales</taxon>
        <taxon>Marasmiineae</taxon>
        <taxon>Physalacriaceae</taxon>
        <taxon>Armillaria</taxon>
    </lineage>
</organism>
<keyword evidence="4" id="KW-1185">Reference proteome</keyword>
<dbReference type="EMBL" id="KZ293442">
    <property type="protein sequence ID" value="PBK66132.1"/>
    <property type="molecule type" value="Genomic_DNA"/>
</dbReference>
<sequence>MDLTPAPIPLLGATFGAILVGATLSDILYGIFILQSIWYFKQYPNDWWPNRLAVAVICILDTLDVAVSTHALYFLLVETRFLALDQLDMIWSCKLQTLLGMLIKVMVQAMYALRLWKVRQYLHLSRVIPWFLALITVCNIGAGIYIVYGFYSVSKFSDIPTLKNKMIAVVPTSTAVDFLLSITTCYYLNRSRAASMFLGTVSMLIALMRLILISGLATSVCLTATLITFLMSPNTFIFSAIDLIKPRLYTNFLLAMLNARKELRKKIQSSPFLDI</sequence>
<feature type="transmembrane region" description="Helical" evidence="1">
    <location>
        <begin position="52"/>
        <end position="75"/>
    </location>
</feature>
<proteinExistence type="predicted"/>
<evidence type="ECO:0000313" key="3">
    <source>
        <dbReference type="EMBL" id="PBK66132.1"/>
    </source>
</evidence>